<proteinExistence type="predicted"/>
<protein>
    <submittedName>
        <fullName evidence="1">Uncharacterized protein</fullName>
    </submittedName>
</protein>
<name>A0A397S9N2_9GLOM</name>
<dbReference type="Proteomes" id="UP000265703">
    <property type="component" value="Unassembled WGS sequence"/>
</dbReference>
<sequence>MGGGSSNGSSPFFELFGPEWEGKCFSMLSVRYWNRKRFSELFDLDWEGKMLLYAFGSILKSETYVKLGNDSPSVRALGISKRFLDFISGMEVSSRNSHLMHLLKES</sequence>
<evidence type="ECO:0000313" key="1">
    <source>
        <dbReference type="EMBL" id="RIA83053.1"/>
    </source>
</evidence>
<comment type="caution">
    <text evidence="1">The sequence shown here is derived from an EMBL/GenBank/DDBJ whole genome shotgun (WGS) entry which is preliminary data.</text>
</comment>
<gene>
    <name evidence="1" type="ORF">C1645_834397</name>
</gene>
<reference evidence="1 2" key="1">
    <citation type="submission" date="2018-06" db="EMBL/GenBank/DDBJ databases">
        <title>Comparative genomics reveals the genomic features of Rhizophagus irregularis, R. cerebriforme, R. diaphanum and Gigaspora rosea, and their symbiotic lifestyle signature.</title>
        <authorList>
            <person name="Morin E."/>
            <person name="San Clemente H."/>
            <person name="Chen E.C.H."/>
            <person name="De La Providencia I."/>
            <person name="Hainaut M."/>
            <person name="Kuo A."/>
            <person name="Kohler A."/>
            <person name="Murat C."/>
            <person name="Tang N."/>
            <person name="Roy S."/>
            <person name="Loubradou J."/>
            <person name="Henrissat B."/>
            <person name="Grigoriev I.V."/>
            <person name="Corradi N."/>
            <person name="Roux C."/>
            <person name="Martin F.M."/>
        </authorList>
    </citation>
    <scope>NUCLEOTIDE SEQUENCE [LARGE SCALE GENOMIC DNA]</scope>
    <source>
        <strain evidence="1 2">DAOM 227022</strain>
    </source>
</reference>
<keyword evidence="2" id="KW-1185">Reference proteome</keyword>
<accession>A0A397S9N2</accession>
<feature type="non-terminal residue" evidence="1">
    <location>
        <position position="106"/>
    </location>
</feature>
<dbReference type="AlphaFoldDB" id="A0A397S9N2"/>
<organism evidence="1 2">
    <name type="scientific">Glomus cerebriforme</name>
    <dbReference type="NCBI Taxonomy" id="658196"/>
    <lineage>
        <taxon>Eukaryota</taxon>
        <taxon>Fungi</taxon>
        <taxon>Fungi incertae sedis</taxon>
        <taxon>Mucoromycota</taxon>
        <taxon>Glomeromycotina</taxon>
        <taxon>Glomeromycetes</taxon>
        <taxon>Glomerales</taxon>
        <taxon>Glomeraceae</taxon>
        <taxon>Glomus</taxon>
    </lineage>
</organism>
<dbReference type="EMBL" id="QKYT01000604">
    <property type="protein sequence ID" value="RIA83053.1"/>
    <property type="molecule type" value="Genomic_DNA"/>
</dbReference>
<evidence type="ECO:0000313" key="2">
    <source>
        <dbReference type="Proteomes" id="UP000265703"/>
    </source>
</evidence>